<protein>
    <recommendedName>
        <fullName evidence="5">Glucose-methanol-choline oxidoreductase N-terminal domain-containing protein</fullName>
    </recommendedName>
</protein>
<evidence type="ECO:0000256" key="3">
    <source>
        <dbReference type="PIRSR" id="PIRSR000137-2"/>
    </source>
</evidence>
<dbReference type="InterPro" id="IPR036188">
    <property type="entry name" value="FAD/NAD-bd_sf"/>
</dbReference>
<feature type="binding site" evidence="3">
    <location>
        <position position="275"/>
    </location>
    <ligand>
        <name>FAD</name>
        <dbReference type="ChEBI" id="CHEBI:57692"/>
    </ligand>
</feature>
<dbReference type="Gene3D" id="3.50.50.60">
    <property type="entry name" value="FAD/NAD(P)-binding domain"/>
    <property type="match status" value="1"/>
</dbReference>
<dbReference type="InterPro" id="IPR012132">
    <property type="entry name" value="GMC_OxRdtase"/>
</dbReference>
<reference evidence="6" key="2">
    <citation type="submission" date="2023-06" db="EMBL/GenBank/DDBJ databases">
        <authorList>
            <consortium name="Lawrence Berkeley National Laboratory"/>
            <person name="Haridas S."/>
            <person name="Hensen N."/>
            <person name="Bonometti L."/>
            <person name="Westerberg I."/>
            <person name="Brannstrom I.O."/>
            <person name="Guillou S."/>
            <person name="Cros-Aarteil S."/>
            <person name="Calhoun S."/>
            <person name="Kuo A."/>
            <person name="Mondo S."/>
            <person name="Pangilinan J."/>
            <person name="Riley R."/>
            <person name="LaButti K."/>
            <person name="Andreopoulos B."/>
            <person name="Lipzen A."/>
            <person name="Chen C."/>
            <person name="Yanf M."/>
            <person name="Daum C."/>
            <person name="Ng V."/>
            <person name="Clum A."/>
            <person name="Steindorff A."/>
            <person name="Ohm R."/>
            <person name="Martin F."/>
            <person name="Silar P."/>
            <person name="Natvig D."/>
            <person name="Lalanne C."/>
            <person name="Gautier V."/>
            <person name="Ament-velasquez S.L."/>
            <person name="Kruys A."/>
            <person name="Hutchinson M.I."/>
            <person name="Powell A.J."/>
            <person name="Barry K."/>
            <person name="Miller A.N."/>
            <person name="Grigoriev I.V."/>
            <person name="Debuchy R."/>
            <person name="Gladieux P."/>
            <person name="Thoren M.H."/>
            <person name="Johannesson H."/>
        </authorList>
    </citation>
    <scope>NUCLEOTIDE SEQUENCE</scope>
    <source>
        <strain evidence="6">CBS 232.78</strain>
    </source>
</reference>
<keyword evidence="3" id="KW-0285">Flavoprotein</keyword>
<feature type="signal peptide" evidence="4">
    <location>
        <begin position="1"/>
        <end position="19"/>
    </location>
</feature>
<evidence type="ECO:0000256" key="4">
    <source>
        <dbReference type="SAM" id="SignalP"/>
    </source>
</evidence>
<comment type="cofactor">
    <cofactor evidence="3">
        <name>FAD</name>
        <dbReference type="ChEBI" id="CHEBI:57692"/>
    </cofactor>
</comment>
<dbReference type="GO" id="GO:0016614">
    <property type="term" value="F:oxidoreductase activity, acting on CH-OH group of donors"/>
    <property type="evidence" value="ECO:0007669"/>
    <property type="project" value="InterPro"/>
</dbReference>
<dbReference type="AlphaFoldDB" id="A0AAE0NYN1"/>
<feature type="binding site" evidence="3">
    <location>
        <position position="581"/>
    </location>
    <ligand>
        <name>substrate</name>
    </ligand>
</feature>
<accession>A0AAE0NYN1</accession>
<dbReference type="PROSITE" id="PS00624">
    <property type="entry name" value="GMC_OXRED_2"/>
    <property type="match status" value="1"/>
</dbReference>
<feature type="domain" description="Glucose-methanol-choline oxidoreductase N-terminal" evidence="5">
    <location>
        <begin position="319"/>
        <end position="333"/>
    </location>
</feature>
<dbReference type="PANTHER" id="PTHR11552">
    <property type="entry name" value="GLUCOSE-METHANOL-CHOLINE GMC OXIDOREDUCTASE"/>
    <property type="match status" value="1"/>
</dbReference>
<dbReference type="GO" id="GO:0050660">
    <property type="term" value="F:flavin adenine dinucleotide binding"/>
    <property type="evidence" value="ECO:0007669"/>
    <property type="project" value="InterPro"/>
</dbReference>
<dbReference type="GO" id="GO:0044550">
    <property type="term" value="P:secondary metabolite biosynthetic process"/>
    <property type="evidence" value="ECO:0007669"/>
    <property type="project" value="TreeGrafter"/>
</dbReference>
<dbReference type="PIRSF" id="PIRSF000137">
    <property type="entry name" value="Alcohol_oxidase"/>
    <property type="match status" value="1"/>
</dbReference>
<dbReference type="Pfam" id="PF00732">
    <property type="entry name" value="GMC_oxred_N"/>
    <property type="match status" value="1"/>
</dbReference>
<reference evidence="6" key="1">
    <citation type="journal article" date="2023" name="Mol. Phylogenet. Evol.">
        <title>Genome-scale phylogeny and comparative genomics of the fungal order Sordariales.</title>
        <authorList>
            <person name="Hensen N."/>
            <person name="Bonometti L."/>
            <person name="Westerberg I."/>
            <person name="Brannstrom I.O."/>
            <person name="Guillou S."/>
            <person name="Cros-Aarteil S."/>
            <person name="Calhoun S."/>
            <person name="Haridas S."/>
            <person name="Kuo A."/>
            <person name="Mondo S."/>
            <person name="Pangilinan J."/>
            <person name="Riley R."/>
            <person name="LaButti K."/>
            <person name="Andreopoulos B."/>
            <person name="Lipzen A."/>
            <person name="Chen C."/>
            <person name="Yan M."/>
            <person name="Daum C."/>
            <person name="Ng V."/>
            <person name="Clum A."/>
            <person name="Steindorff A."/>
            <person name="Ohm R.A."/>
            <person name="Martin F."/>
            <person name="Silar P."/>
            <person name="Natvig D.O."/>
            <person name="Lalanne C."/>
            <person name="Gautier V."/>
            <person name="Ament-Velasquez S.L."/>
            <person name="Kruys A."/>
            <person name="Hutchinson M.I."/>
            <person name="Powell A.J."/>
            <person name="Barry K."/>
            <person name="Miller A.N."/>
            <person name="Grigoriev I.V."/>
            <person name="Debuchy R."/>
            <person name="Gladieux P."/>
            <person name="Hiltunen Thoren M."/>
            <person name="Johannesson H."/>
        </authorList>
    </citation>
    <scope>NUCLEOTIDE SEQUENCE</scope>
    <source>
        <strain evidence="6">CBS 232.78</strain>
    </source>
</reference>
<evidence type="ECO:0000313" key="7">
    <source>
        <dbReference type="Proteomes" id="UP001285441"/>
    </source>
</evidence>
<keyword evidence="7" id="KW-1185">Reference proteome</keyword>
<dbReference type="InterPro" id="IPR007867">
    <property type="entry name" value="GMC_OxRtase_C"/>
</dbReference>
<dbReference type="SUPFAM" id="SSF54373">
    <property type="entry name" value="FAD-linked reductases, C-terminal domain"/>
    <property type="match status" value="1"/>
</dbReference>
<dbReference type="Pfam" id="PF05199">
    <property type="entry name" value="GMC_oxred_C"/>
    <property type="match status" value="1"/>
</dbReference>
<comment type="caution">
    <text evidence="6">The sequence shown here is derived from an EMBL/GenBank/DDBJ whole genome shotgun (WGS) entry which is preliminary data.</text>
</comment>
<dbReference type="SUPFAM" id="SSF51905">
    <property type="entry name" value="FAD/NAD(P)-binding domain"/>
    <property type="match status" value="1"/>
</dbReference>
<keyword evidence="4" id="KW-0732">Signal</keyword>
<sequence length="656" mass="71409">MRPSVVIACFLGLAGSTNAAIHGRYVVKRGVLELRAEGYDFVIAGGGTAGLTVADRLSEAFPKKNVLVVEFGDIEYAPGVFDPPKTSMSDTSGMSSRWTLNSLPSPELNNSTAFVIVGKAVGGSSATNGMFFDRGSRHDYDAWDKLQEGGYGDERWDWDSIYPYFKKSVTFTPPPTAVAKEFNYTWDTTVFGNTTPIYASLPPFQWGDHYLARKSWVEMGIYNRKECAGGDKEGLCWIPISEHPVTARRSHAGIGHYAAVAATRPNYHLLVKHQVTRVLYRGANPKSGPPLLEIKPVNDDQSSSRFNVTAKAEVILSAGAFGTPSILQRSGIGPWAFLQRANIPLVLDLPGVGSNFQDHSGQRVEWNYTVPPNFTPMPSDMLNATYAAEAAIAFNQTPAQGPYTLAMSNSAIWVPLPNMTISYTILLDQIRSMLNTTIGLKDPKAAAHYHLPTDTDATQISGFRSQLSTIHNLLANPHAPSLESAFTTGTSVASVLLHPLSRGTVRLNLTDPLQPPILDYRSASNPIDIALHLIHLRYLRRMVQTTTLHDDLHAVETLPGLALHSDAELIGFIRNVTTQSYMHPCCTAAMLPRVEGGVVATDLRVHGVAGLRVVDASVFPILPSAHLSATVYAVAEKAADIIIRQWSEKYKAASSD</sequence>
<feature type="active site" description="Proton acceptor" evidence="2">
    <location>
        <position position="626"/>
    </location>
</feature>
<evidence type="ECO:0000259" key="5">
    <source>
        <dbReference type="PROSITE" id="PS00624"/>
    </source>
</evidence>
<dbReference type="Gene3D" id="3.30.560.10">
    <property type="entry name" value="Glucose Oxidase, domain 3"/>
    <property type="match status" value="1"/>
</dbReference>
<evidence type="ECO:0000256" key="1">
    <source>
        <dbReference type="ARBA" id="ARBA00010790"/>
    </source>
</evidence>
<evidence type="ECO:0000313" key="6">
    <source>
        <dbReference type="EMBL" id="KAK3390177.1"/>
    </source>
</evidence>
<proteinExistence type="inferred from homology"/>
<dbReference type="Proteomes" id="UP001285441">
    <property type="component" value="Unassembled WGS sequence"/>
</dbReference>
<feature type="chain" id="PRO_5042256663" description="Glucose-methanol-choline oxidoreductase N-terminal domain-containing protein" evidence="4">
    <location>
        <begin position="20"/>
        <end position="656"/>
    </location>
</feature>
<organism evidence="6 7">
    <name type="scientific">Podospora didyma</name>
    <dbReference type="NCBI Taxonomy" id="330526"/>
    <lineage>
        <taxon>Eukaryota</taxon>
        <taxon>Fungi</taxon>
        <taxon>Dikarya</taxon>
        <taxon>Ascomycota</taxon>
        <taxon>Pezizomycotina</taxon>
        <taxon>Sordariomycetes</taxon>
        <taxon>Sordariomycetidae</taxon>
        <taxon>Sordariales</taxon>
        <taxon>Podosporaceae</taxon>
        <taxon>Podospora</taxon>
    </lineage>
</organism>
<comment type="similarity">
    <text evidence="1">Belongs to the GMC oxidoreductase family.</text>
</comment>
<dbReference type="PANTHER" id="PTHR11552:SF115">
    <property type="entry name" value="DEHYDROGENASE XPTC-RELATED"/>
    <property type="match status" value="1"/>
</dbReference>
<evidence type="ECO:0000256" key="2">
    <source>
        <dbReference type="PIRSR" id="PIRSR000137-1"/>
    </source>
</evidence>
<gene>
    <name evidence="6" type="ORF">B0H63DRAFT_557180</name>
</gene>
<name>A0AAE0NYN1_9PEZI</name>
<feature type="active site" description="Proton donor" evidence="2">
    <location>
        <position position="583"/>
    </location>
</feature>
<dbReference type="EMBL" id="JAULSW010000002">
    <property type="protein sequence ID" value="KAK3390177.1"/>
    <property type="molecule type" value="Genomic_DNA"/>
</dbReference>
<dbReference type="InterPro" id="IPR000172">
    <property type="entry name" value="GMC_OxRdtase_N"/>
</dbReference>
<keyword evidence="3" id="KW-0274">FAD</keyword>